<dbReference type="Gene3D" id="1.10.10.10">
    <property type="entry name" value="Winged helix-like DNA-binding domain superfamily/Winged helix DNA-binding domain"/>
    <property type="match status" value="1"/>
</dbReference>
<accession>A0A7C4MK66</accession>
<reference evidence="1" key="1">
    <citation type="journal article" date="2020" name="mSystems">
        <title>Genome- and Community-Level Interaction Insights into Carbon Utilization and Element Cycling Functions of Hydrothermarchaeota in Hydrothermal Sediment.</title>
        <authorList>
            <person name="Zhou Z."/>
            <person name="Liu Y."/>
            <person name="Xu W."/>
            <person name="Pan J."/>
            <person name="Luo Z.H."/>
            <person name="Li M."/>
        </authorList>
    </citation>
    <scope>NUCLEOTIDE SEQUENCE [LARGE SCALE GENOMIC DNA]</scope>
    <source>
        <strain evidence="1">SpSt-477</strain>
    </source>
</reference>
<evidence type="ECO:0000313" key="1">
    <source>
        <dbReference type="EMBL" id="HGU31330.1"/>
    </source>
</evidence>
<sequence>MSESGVIPEPLEPFFSALLQHTNTDRNKTVSMTVVGADIGLDKASASRAVEELMALGLVEIRTLSGGIGLTEDGKRMAEQSNPVDDPEAVLGKEPHITEAAKAAMKALSESLHHCIAALPSGFDSTQALSDIHTLEIQLASPHPWTAILRECLKAIQSDLGNRLEPALEGRIRRLLA</sequence>
<name>A0A7C4MK66_9BACT</name>
<dbReference type="InterPro" id="IPR036390">
    <property type="entry name" value="WH_DNA-bd_sf"/>
</dbReference>
<protein>
    <submittedName>
        <fullName evidence="1">Uncharacterized protein</fullName>
    </submittedName>
</protein>
<dbReference type="AlphaFoldDB" id="A0A7C4MK66"/>
<dbReference type="InterPro" id="IPR036388">
    <property type="entry name" value="WH-like_DNA-bd_sf"/>
</dbReference>
<organism evidence="1">
    <name type="scientific">Desulfatirhabdium butyrativorans</name>
    <dbReference type="NCBI Taxonomy" id="340467"/>
    <lineage>
        <taxon>Bacteria</taxon>
        <taxon>Pseudomonadati</taxon>
        <taxon>Thermodesulfobacteriota</taxon>
        <taxon>Desulfobacteria</taxon>
        <taxon>Desulfobacterales</taxon>
        <taxon>Desulfatirhabdiaceae</taxon>
        <taxon>Desulfatirhabdium</taxon>
    </lineage>
</organism>
<gene>
    <name evidence="1" type="ORF">ENS29_00570</name>
</gene>
<dbReference type="SUPFAM" id="SSF46785">
    <property type="entry name" value="Winged helix' DNA-binding domain"/>
    <property type="match status" value="1"/>
</dbReference>
<proteinExistence type="predicted"/>
<dbReference type="EMBL" id="DSUH01000013">
    <property type="protein sequence ID" value="HGU31330.1"/>
    <property type="molecule type" value="Genomic_DNA"/>
</dbReference>
<comment type="caution">
    <text evidence="1">The sequence shown here is derived from an EMBL/GenBank/DDBJ whole genome shotgun (WGS) entry which is preliminary data.</text>
</comment>